<keyword evidence="5" id="KW-0560">Oxidoreductase</keyword>
<keyword evidence="9" id="KW-1185">Reference proteome</keyword>
<dbReference type="Proteomes" id="UP001431209">
    <property type="component" value="Unassembled WGS sequence"/>
</dbReference>
<dbReference type="Gene3D" id="3.20.20.70">
    <property type="entry name" value="Aldolase class I"/>
    <property type="match status" value="1"/>
</dbReference>
<evidence type="ECO:0000259" key="7">
    <source>
        <dbReference type="Pfam" id="PF00724"/>
    </source>
</evidence>
<dbReference type="NCBIfam" id="NF010047">
    <property type="entry name" value="PRK13523.1"/>
    <property type="match status" value="1"/>
</dbReference>
<dbReference type="InterPro" id="IPR013785">
    <property type="entry name" value="Aldolase_TIM"/>
</dbReference>
<proteinExistence type="predicted"/>
<evidence type="ECO:0000256" key="3">
    <source>
        <dbReference type="ARBA" id="ARBA00022643"/>
    </source>
</evidence>
<dbReference type="GO" id="GO:0010181">
    <property type="term" value="F:FMN binding"/>
    <property type="evidence" value="ECO:0007669"/>
    <property type="project" value="InterPro"/>
</dbReference>
<dbReference type="Pfam" id="PF00724">
    <property type="entry name" value="Oxidored_FMN"/>
    <property type="match status" value="1"/>
</dbReference>
<evidence type="ECO:0000256" key="6">
    <source>
        <dbReference type="SAM" id="MobiDB-lite"/>
    </source>
</evidence>
<evidence type="ECO:0000256" key="1">
    <source>
        <dbReference type="ARBA" id="ARBA00001917"/>
    </source>
</evidence>
<feature type="region of interest" description="Disordered" evidence="6">
    <location>
        <begin position="108"/>
        <end position="132"/>
    </location>
</feature>
<evidence type="ECO:0000256" key="2">
    <source>
        <dbReference type="ARBA" id="ARBA00022630"/>
    </source>
</evidence>
<dbReference type="GO" id="GO:0050661">
    <property type="term" value="F:NADP binding"/>
    <property type="evidence" value="ECO:0007669"/>
    <property type="project" value="InterPro"/>
</dbReference>
<dbReference type="CDD" id="cd02932">
    <property type="entry name" value="OYE_YqiM_FMN"/>
    <property type="match status" value="1"/>
</dbReference>
<organism evidence="8 9">
    <name type="scientific">Acrasis kona</name>
    <dbReference type="NCBI Taxonomy" id="1008807"/>
    <lineage>
        <taxon>Eukaryota</taxon>
        <taxon>Discoba</taxon>
        <taxon>Heterolobosea</taxon>
        <taxon>Tetramitia</taxon>
        <taxon>Eutetramitia</taxon>
        <taxon>Acrasidae</taxon>
        <taxon>Acrasis</taxon>
    </lineage>
</organism>
<accession>A0AAW2ZN79</accession>
<keyword evidence="4" id="KW-0521">NADP</keyword>
<dbReference type="GO" id="GO:0003959">
    <property type="term" value="F:NADPH dehydrogenase activity"/>
    <property type="evidence" value="ECO:0007669"/>
    <property type="project" value="InterPro"/>
</dbReference>
<keyword evidence="3" id="KW-0288">FMN</keyword>
<gene>
    <name evidence="8" type="ORF">AKO1_009767</name>
</gene>
<dbReference type="InterPro" id="IPR001155">
    <property type="entry name" value="OxRdtase_FMN_N"/>
</dbReference>
<comment type="cofactor">
    <cofactor evidence="1">
        <name>FMN</name>
        <dbReference type="ChEBI" id="CHEBI:58210"/>
    </cofactor>
</comment>
<evidence type="ECO:0000256" key="5">
    <source>
        <dbReference type="ARBA" id="ARBA00023002"/>
    </source>
</evidence>
<evidence type="ECO:0000256" key="4">
    <source>
        <dbReference type="ARBA" id="ARBA00022857"/>
    </source>
</evidence>
<comment type="caution">
    <text evidence="8">The sequence shown here is derived from an EMBL/GenBank/DDBJ whole genome shotgun (WGS) entry which is preliminary data.</text>
</comment>
<dbReference type="PANTHER" id="PTHR43303">
    <property type="entry name" value="NADPH DEHYDROGENASE C23G7.10C-RELATED"/>
    <property type="match status" value="1"/>
</dbReference>
<evidence type="ECO:0000313" key="9">
    <source>
        <dbReference type="Proteomes" id="UP001431209"/>
    </source>
</evidence>
<dbReference type="PANTHER" id="PTHR43303:SF4">
    <property type="entry name" value="NADPH DEHYDROGENASE C23G7.10C-RELATED"/>
    <property type="match status" value="1"/>
</dbReference>
<sequence length="357" mass="39877">MKRAPLLFTPITMKGVTLKNRIVVSPMCQYSCNAMDGMPNEWHYVHYGSRAVGGAGLIIVEASAVTSDGRISPQDSGYWSDAHGEAWQKVTKFMQNQGSRVGIQLAHAGRKASTQRPWEGHNGVPDDEGGWEPVAPSSVSFSDNYRKPKEISEQDIKKYIQAFKESTKRSDNYGFDLVELHAAHGYLIHQFLSPLSNKRTDKYGGSFENRTRLLLEIVDEMLSVWPSDKPFWVRISATDYVEGGWDLDQSVQLSKILKQRGVDVIDTSSGGLDLKQKITPGPGYQVPFSEHIRKESEIATCAVGLITNAKQAEEILQKGQADFVALARQILRDPYFALNAAKELDYKIEGPIQYHRA</sequence>
<name>A0AAW2ZN79_9EUKA</name>
<protein>
    <submittedName>
        <fullName evidence="8">NADPH dehydrogenase</fullName>
    </submittedName>
</protein>
<dbReference type="SUPFAM" id="SSF51395">
    <property type="entry name" value="FMN-linked oxidoreductases"/>
    <property type="match status" value="1"/>
</dbReference>
<dbReference type="InterPro" id="IPR044152">
    <property type="entry name" value="YqjM-like"/>
</dbReference>
<dbReference type="EMBL" id="JAOPGA020001738">
    <property type="protein sequence ID" value="KAL0490960.1"/>
    <property type="molecule type" value="Genomic_DNA"/>
</dbReference>
<dbReference type="AlphaFoldDB" id="A0AAW2ZN79"/>
<feature type="domain" description="NADH:flavin oxidoreductase/NADH oxidase N-terminal" evidence="7">
    <location>
        <begin position="7"/>
        <end position="344"/>
    </location>
</feature>
<keyword evidence="2" id="KW-0285">Flavoprotein</keyword>
<reference evidence="8 9" key="1">
    <citation type="submission" date="2024-03" db="EMBL/GenBank/DDBJ databases">
        <title>The Acrasis kona genome and developmental transcriptomes reveal deep origins of eukaryotic multicellular pathways.</title>
        <authorList>
            <person name="Sheikh S."/>
            <person name="Fu C.-J."/>
            <person name="Brown M.W."/>
            <person name="Baldauf S.L."/>
        </authorList>
    </citation>
    <scope>NUCLEOTIDE SEQUENCE [LARGE SCALE GENOMIC DNA]</scope>
    <source>
        <strain evidence="8 9">ATCC MYA-3509</strain>
    </source>
</reference>
<evidence type="ECO:0000313" key="8">
    <source>
        <dbReference type="EMBL" id="KAL0490960.1"/>
    </source>
</evidence>